<dbReference type="STRING" id="484498.SAMN05421686_101318"/>
<evidence type="ECO:0000313" key="2">
    <source>
        <dbReference type="Proteomes" id="UP000185639"/>
    </source>
</evidence>
<gene>
    <name evidence="1" type="ORF">SAMN05421686_101318</name>
</gene>
<dbReference type="Pfam" id="PF14539">
    <property type="entry name" value="DUF4442"/>
    <property type="match status" value="1"/>
</dbReference>
<dbReference type="InterPro" id="IPR029069">
    <property type="entry name" value="HotDog_dom_sf"/>
</dbReference>
<protein>
    <recommendedName>
        <fullName evidence="3">Acyl-coenzyme A thioesterase PaaI, contains HGG motif</fullName>
    </recommendedName>
</protein>
<dbReference type="EMBL" id="FTOH01000001">
    <property type="protein sequence ID" value="SIS43914.1"/>
    <property type="molecule type" value="Genomic_DNA"/>
</dbReference>
<dbReference type="RefSeq" id="WP_076513790.1">
    <property type="nucleotide sequence ID" value="NZ_FTOH01000001.1"/>
</dbReference>
<proteinExistence type="predicted"/>
<dbReference type="InterPro" id="IPR027961">
    <property type="entry name" value="DUF4442"/>
</dbReference>
<organism evidence="1 2">
    <name type="scientific">Thalassolituus maritimus</name>
    <dbReference type="NCBI Taxonomy" id="484498"/>
    <lineage>
        <taxon>Bacteria</taxon>
        <taxon>Pseudomonadati</taxon>
        <taxon>Pseudomonadota</taxon>
        <taxon>Gammaproteobacteria</taxon>
        <taxon>Oceanospirillales</taxon>
        <taxon>Oceanospirillaceae</taxon>
        <taxon>Thalassolituus</taxon>
    </lineage>
</organism>
<dbReference type="Gene3D" id="3.10.129.10">
    <property type="entry name" value="Hotdog Thioesterase"/>
    <property type="match status" value="1"/>
</dbReference>
<reference evidence="2" key="1">
    <citation type="submission" date="2017-01" db="EMBL/GenBank/DDBJ databases">
        <authorList>
            <person name="Varghese N."/>
            <person name="Submissions S."/>
        </authorList>
    </citation>
    <scope>NUCLEOTIDE SEQUENCE [LARGE SCALE GENOMIC DNA]</scope>
    <source>
        <strain evidence="2">DSM 24913</strain>
    </source>
</reference>
<name>A0A1N7J3M9_9GAMM</name>
<dbReference type="OrthoDB" id="793353at2"/>
<evidence type="ECO:0000313" key="1">
    <source>
        <dbReference type="EMBL" id="SIS43914.1"/>
    </source>
</evidence>
<dbReference type="Proteomes" id="UP000185639">
    <property type="component" value="Unassembled WGS sequence"/>
</dbReference>
<evidence type="ECO:0008006" key="3">
    <source>
        <dbReference type="Google" id="ProtNLM"/>
    </source>
</evidence>
<dbReference type="AlphaFoldDB" id="A0A1N7J3M9"/>
<sequence>MNRLNRVMNKLDSLPAGWRTGARSFIIGKIIPFAGTASCRVEKLTNNECVVKIKKRRKVGNHIGTLHAAAMALAAESATGFVTAMNVPDSRVLVIRNMNLTYLKRTKGDLTATATLSDADLERLKTEEKGDISVPVVIKDSEGTESVTAEMIWAWTPKR</sequence>
<keyword evidence="2" id="KW-1185">Reference proteome</keyword>
<dbReference type="SUPFAM" id="SSF54637">
    <property type="entry name" value="Thioesterase/thiol ester dehydrase-isomerase"/>
    <property type="match status" value="1"/>
</dbReference>
<accession>A0A1N7J3M9</accession>